<dbReference type="InterPro" id="IPR036873">
    <property type="entry name" value="Rhodanese-like_dom_sf"/>
</dbReference>
<evidence type="ECO:0000256" key="1">
    <source>
        <dbReference type="SAM" id="Phobius"/>
    </source>
</evidence>
<keyword evidence="1" id="KW-1133">Transmembrane helix</keyword>
<dbReference type="CDD" id="cd00158">
    <property type="entry name" value="RHOD"/>
    <property type="match status" value="1"/>
</dbReference>
<dbReference type="EMBL" id="CP097899">
    <property type="protein sequence ID" value="URN93667.1"/>
    <property type="molecule type" value="Genomic_DNA"/>
</dbReference>
<dbReference type="PROSITE" id="PS50206">
    <property type="entry name" value="RHODANESE_3"/>
    <property type="match status" value="1"/>
</dbReference>
<dbReference type="SMART" id="SM00450">
    <property type="entry name" value="RHOD"/>
    <property type="match status" value="1"/>
</dbReference>
<protein>
    <submittedName>
        <fullName evidence="3">Rhodanese-like domain-containing protein</fullName>
    </submittedName>
</protein>
<dbReference type="PANTHER" id="PTHR43031:SF1">
    <property type="entry name" value="PYRIDINE NUCLEOTIDE-DISULPHIDE OXIDOREDUCTASE"/>
    <property type="match status" value="1"/>
</dbReference>
<keyword evidence="1" id="KW-0472">Membrane</keyword>
<feature type="transmembrane region" description="Helical" evidence="1">
    <location>
        <begin position="117"/>
        <end position="138"/>
    </location>
</feature>
<dbReference type="KEGG" id="plig:NAG76_17825"/>
<accession>A0A9J6ZC45</accession>
<dbReference type="AlphaFoldDB" id="A0A9J6ZC45"/>
<reference evidence="3" key="1">
    <citation type="submission" date="2022-05" db="EMBL/GenBank/DDBJ databases">
        <title>Novel bacterial taxa in a minimal lignocellulolytic consortium and its capacity to transform plastics disclosed by genome-resolved metagenomics.</title>
        <authorList>
            <person name="Rodriguez C.A.D."/>
            <person name="Diaz-Garcia L."/>
            <person name="Herrera K."/>
            <person name="Tarazona N.A."/>
            <person name="Sproer C."/>
            <person name="Overmann J."/>
            <person name="Jimenez D.J."/>
        </authorList>
    </citation>
    <scope>NUCLEOTIDE SEQUENCE</scope>
    <source>
        <strain evidence="3">MAG5</strain>
    </source>
</reference>
<feature type="transmembrane region" description="Helical" evidence="1">
    <location>
        <begin position="144"/>
        <end position="162"/>
    </location>
</feature>
<evidence type="ECO:0000313" key="3">
    <source>
        <dbReference type="EMBL" id="URN93667.1"/>
    </source>
</evidence>
<name>A0A9J6ZC45_9BACL</name>
<dbReference type="InterPro" id="IPR001763">
    <property type="entry name" value="Rhodanese-like_dom"/>
</dbReference>
<keyword evidence="1" id="KW-0812">Transmembrane</keyword>
<evidence type="ECO:0000313" key="4">
    <source>
        <dbReference type="Proteomes" id="UP001056756"/>
    </source>
</evidence>
<feature type="domain" description="Rhodanese" evidence="2">
    <location>
        <begin position="19"/>
        <end position="105"/>
    </location>
</feature>
<proteinExistence type="predicted"/>
<dbReference type="Pfam" id="PF00581">
    <property type="entry name" value="Rhodanese"/>
    <property type="match status" value="1"/>
</dbReference>
<organism evidence="3 4">
    <name type="scientific">Candidatus Pristimantibacillus lignocellulolyticus</name>
    <dbReference type="NCBI Taxonomy" id="2994561"/>
    <lineage>
        <taxon>Bacteria</taxon>
        <taxon>Bacillati</taxon>
        <taxon>Bacillota</taxon>
        <taxon>Bacilli</taxon>
        <taxon>Bacillales</taxon>
        <taxon>Paenibacillaceae</taxon>
        <taxon>Candidatus Pristimantibacillus</taxon>
    </lineage>
</organism>
<dbReference type="SUPFAM" id="SSF52821">
    <property type="entry name" value="Rhodanese/Cell cycle control phosphatase"/>
    <property type="match status" value="1"/>
</dbReference>
<dbReference type="Gene3D" id="3.40.250.10">
    <property type="entry name" value="Rhodanese-like domain"/>
    <property type="match status" value="1"/>
</dbReference>
<dbReference type="Proteomes" id="UP001056756">
    <property type="component" value="Chromosome"/>
</dbReference>
<sequence length="165" mass="18377">MGTMFTDLTYQELQSMLSKRENVKIIDVRTAKSFDRGHIKGAINIPYPLWSKIPRVSREEAVVIICYVGTVSPRASERLAESHAKVYNFKGGMAQWQGDIETEIIGSKWSAERINNLVLGLLLLLSLPISFISPWWGIGFSSSIALGVTLFGVLNYISLAICHMS</sequence>
<evidence type="ECO:0000259" key="2">
    <source>
        <dbReference type="PROSITE" id="PS50206"/>
    </source>
</evidence>
<dbReference type="PANTHER" id="PTHR43031">
    <property type="entry name" value="FAD-DEPENDENT OXIDOREDUCTASE"/>
    <property type="match status" value="1"/>
</dbReference>
<gene>
    <name evidence="3" type="ORF">NAG76_17825</name>
</gene>
<dbReference type="InterPro" id="IPR050229">
    <property type="entry name" value="GlpE_sulfurtransferase"/>
</dbReference>